<feature type="non-terminal residue" evidence="1">
    <location>
        <position position="1"/>
    </location>
</feature>
<dbReference type="EMBL" id="QJKJ01002685">
    <property type="protein sequence ID" value="RDY01783.1"/>
    <property type="molecule type" value="Genomic_DNA"/>
</dbReference>
<evidence type="ECO:0000313" key="2">
    <source>
        <dbReference type="Proteomes" id="UP000257109"/>
    </source>
</evidence>
<accession>A0A371HG58</accession>
<gene>
    <name evidence="1" type="ORF">CR513_14854</name>
</gene>
<name>A0A371HG58_MUCPR</name>
<dbReference type="Proteomes" id="UP000257109">
    <property type="component" value="Unassembled WGS sequence"/>
</dbReference>
<sequence>MNTGKDLTSYVPHVRIIRLSFYEGLTMMDRSMIDVASGGALMDKMPVIARHLISNMVSNTQ</sequence>
<protein>
    <submittedName>
        <fullName evidence="1">Uncharacterized protein</fullName>
    </submittedName>
</protein>
<keyword evidence="2" id="KW-1185">Reference proteome</keyword>
<dbReference type="OrthoDB" id="1689420at2759"/>
<reference evidence="1" key="1">
    <citation type="submission" date="2018-05" db="EMBL/GenBank/DDBJ databases">
        <title>Draft genome of Mucuna pruriens seed.</title>
        <authorList>
            <person name="Nnadi N.E."/>
            <person name="Vos R."/>
            <person name="Hasami M.H."/>
            <person name="Devisetty U.K."/>
            <person name="Aguiy J.C."/>
        </authorList>
    </citation>
    <scope>NUCLEOTIDE SEQUENCE [LARGE SCALE GENOMIC DNA]</scope>
    <source>
        <strain evidence="1">JCA_2017</strain>
    </source>
</reference>
<organism evidence="1 2">
    <name type="scientific">Mucuna pruriens</name>
    <name type="common">Velvet bean</name>
    <name type="synonym">Dolichos pruriens</name>
    <dbReference type="NCBI Taxonomy" id="157652"/>
    <lineage>
        <taxon>Eukaryota</taxon>
        <taxon>Viridiplantae</taxon>
        <taxon>Streptophyta</taxon>
        <taxon>Embryophyta</taxon>
        <taxon>Tracheophyta</taxon>
        <taxon>Spermatophyta</taxon>
        <taxon>Magnoliopsida</taxon>
        <taxon>eudicotyledons</taxon>
        <taxon>Gunneridae</taxon>
        <taxon>Pentapetalae</taxon>
        <taxon>rosids</taxon>
        <taxon>fabids</taxon>
        <taxon>Fabales</taxon>
        <taxon>Fabaceae</taxon>
        <taxon>Papilionoideae</taxon>
        <taxon>50 kb inversion clade</taxon>
        <taxon>NPAAA clade</taxon>
        <taxon>indigoferoid/millettioid clade</taxon>
        <taxon>Phaseoleae</taxon>
        <taxon>Mucuna</taxon>
    </lineage>
</organism>
<evidence type="ECO:0000313" key="1">
    <source>
        <dbReference type="EMBL" id="RDY01783.1"/>
    </source>
</evidence>
<proteinExistence type="predicted"/>
<dbReference type="AlphaFoldDB" id="A0A371HG58"/>
<comment type="caution">
    <text evidence="1">The sequence shown here is derived from an EMBL/GenBank/DDBJ whole genome shotgun (WGS) entry which is preliminary data.</text>
</comment>